<sequence length="467" mass="52247">MCAPTTLLFLWCVCATSFGGASGDVTKSSAPIVVQALNPTGLRISVPDSPGTDVVIINANVNTPIVQRETGQVTGSVLEARDGFWMLETKDITLKIGDVVFYWVYTAKGDKGERREGHQAIYELVEPSCRPSVTTYNNGRTACAGQLLLDENFNSLNLSLWKHRIQFSDDPHLDFATYVDNPENSFVKDGKLHIKATVLNEDELLVPKKLEKCTWTRGGAEWCERNPKGWGILPPTRSAQLTTRDNFSYKFGRLEIRAKAAVGDWLMSQLLLEPQAEVYGRAPAESGLLLISKIRGNQNLVSPEGRLEGASLSITQAHIATCHRILFIFKACELKGKKYSDEMHLYSVIWTPESLKIKLDDCEHEVKPPHGSFLKHGYFKDNCENSPWEKGTHLVPFDQEFYVSFKLIPGGFGLHHDVDISPNGKPKSAIYSEGDPKAPLSFWRHKEIWLPTWTSDLEVDSVKVWAL</sequence>
<evidence type="ECO:0000256" key="4">
    <source>
        <dbReference type="SAM" id="SignalP"/>
    </source>
</evidence>
<evidence type="ECO:0000259" key="6">
    <source>
        <dbReference type="PROSITE" id="PS51969"/>
    </source>
</evidence>
<dbReference type="InterPro" id="IPR043030">
    <property type="entry name" value="BGBP_N_sf"/>
</dbReference>
<gene>
    <name evidence="7" type="ORF">R5R35_001767</name>
</gene>
<dbReference type="PROSITE" id="PS51969">
    <property type="entry name" value="CBM39"/>
    <property type="match status" value="1"/>
</dbReference>
<dbReference type="EMBL" id="JAZDUA010000028">
    <property type="protein sequence ID" value="KAK7872208.1"/>
    <property type="molecule type" value="Genomic_DNA"/>
</dbReference>
<dbReference type="InterPro" id="IPR013320">
    <property type="entry name" value="ConA-like_dom_sf"/>
</dbReference>
<dbReference type="SUPFAM" id="SSF49899">
    <property type="entry name" value="Concanavalin A-like lectins/glucanases"/>
    <property type="match status" value="1"/>
</dbReference>
<dbReference type="GO" id="GO:0030246">
    <property type="term" value="F:carbohydrate binding"/>
    <property type="evidence" value="ECO:0007669"/>
    <property type="project" value="InterPro"/>
</dbReference>
<dbReference type="PANTHER" id="PTHR10963:SF60">
    <property type="entry name" value="GRAM-NEGATIVE BACTERIA-BINDING PROTEIN 1-RELATED"/>
    <property type="match status" value="1"/>
</dbReference>
<evidence type="ECO:0000259" key="5">
    <source>
        <dbReference type="PROSITE" id="PS51762"/>
    </source>
</evidence>
<dbReference type="Proteomes" id="UP001378592">
    <property type="component" value="Unassembled WGS sequence"/>
</dbReference>
<feature type="domain" description="CBM39" evidence="6">
    <location>
        <begin position="27"/>
        <end position="127"/>
    </location>
</feature>
<evidence type="ECO:0000256" key="1">
    <source>
        <dbReference type="ARBA" id="ARBA00008781"/>
    </source>
</evidence>
<keyword evidence="8" id="KW-1185">Reference proteome</keyword>
<dbReference type="InterPro" id="IPR050546">
    <property type="entry name" value="Glycosyl_Hydrlase_16"/>
</dbReference>
<dbReference type="Gene3D" id="2.60.120.200">
    <property type="match status" value="1"/>
</dbReference>
<evidence type="ECO:0000256" key="3">
    <source>
        <dbReference type="ARBA" id="ARBA00022859"/>
    </source>
</evidence>
<keyword evidence="4" id="KW-0732">Signal</keyword>
<protein>
    <submittedName>
        <fullName evidence="7">Uncharacterized protein</fullName>
    </submittedName>
</protein>
<dbReference type="InterPro" id="IPR000757">
    <property type="entry name" value="Beta-glucanase-like"/>
</dbReference>
<name>A0AAN9WL87_9ORTH</name>
<dbReference type="Pfam" id="PF15886">
    <property type="entry name" value="CBM39"/>
    <property type="match status" value="1"/>
</dbReference>
<feature type="signal peptide" evidence="4">
    <location>
        <begin position="1"/>
        <end position="23"/>
    </location>
</feature>
<dbReference type="PANTHER" id="PTHR10963">
    <property type="entry name" value="GLYCOSYL HYDROLASE-RELATED"/>
    <property type="match status" value="1"/>
</dbReference>
<dbReference type="GO" id="GO:0004553">
    <property type="term" value="F:hydrolase activity, hydrolyzing O-glycosyl compounds"/>
    <property type="evidence" value="ECO:0007669"/>
    <property type="project" value="InterPro"/>
</dbReference>
<feature type="domain" description="GH16" evidence="5">
    <location>
        <begin position="149"/>
        <end position="467"/>
    </location>
</feature>
<evidence type="ECO:0000313" key="8">
    <source>
        <dbReference type="Proteomes" id="UP001378592"/>
    </source>
</evidence>
<keyword evidence="3" id="KW-0391">Immunity</keyword>
<dbReference type="Gene3D" id="2.60.40.2140">
    <property type="entry name" value="Beta-1,3-glucan-recognition protein, N-terminal domain"/>
    <property type="match status" value="1"/>
</dbReference>
<dbReference type="InterPro" id="IPR031756">
    <property type="entry name" value="BGBP_N"/>
</dbReference>
<organism evidence="7 8">
    <name type="scientific">Gryllus longicercus</name>
    <dbReference type="NCBI Taxonomy" id="2509291"/>
    <lineage>
        <taxon>Eukaryota</taxon>
        <taxon>Metazoa</taxon>
        <taxon>Ecdysozoa</taxon>
        <taxon>Arthropoda</taxon>
        <taxon>Hexapoda</taxon>
        <taxon>Insecta</taxon>
        <taxon>Pterygota</taxon>
        <taxon>Neoptera</taxon>
        <taxon>Polyneoptera</taxon>
        <taxon>Orthoptera</taxon>
        <taxon>Ensifera</taxon>
        <taxon>Gryllidea</taxon>
        <taxon>Grylloidea</taxon>
        <taxon>Gryllidae</taxon>
        <taxon>Gryllinae</taxon>
        <taxon>Gryllus</taxon>
    </lineage>
</organism>
<dbReference type="GO" id="GO:0005975">
    <property type="term" value="P:carbohydrate metabolic process"/>
    <property type="evidence" value="ECO:0007669"/>
    <property type="project" value="InterPro"/>
</dbReference>
<evidence type="ECO:0000256" key="2">
    <source>
        <dbReference type="ARBA" id="ARBA00022588"/>
    </source>
</evidence>
<comment type="similarity">
    <text evidence="1">Belongs to the insect beta-1,3-glucan binding protein family.</text>
</comment>
<dbReference type="GO" id="GO:0045087">
    <property type="term" value="P:innate immune response"/>
    <property type="evidence" value="ECO:0007669"/>
    <property type="project" value="UniProtKB-KW"/>
</dbReference>
<feature type="chain" id="PRO_5042849635" evidence="4">
    <location>
        <begin position="24"/>
        <end position="467"/>
    </location>
</feature>
<evidence type="ECO:0000313" key="7">
    <source>
        <dbReference type="EMBL" id="KAK7872208.1"/>
    </source>
</evidence>
<dbReference type="AlphaFoldDB" id="A0AAN9WL87"/>
<reference evidence="7 8" key="1">
    <citation type="submission" date="2024-03" db="EMBL/GenBank/DDBJ databases">
        <title>The genome assembly and annotation of the cricket Gryllus longicercus Weissman &amp; Gray.</title>
        <authorList>
            <person name="Szrajer S."/>
            <person name="Gray D."/>
            <person name="Ylla G."/>
        </authorList>
    </citation>
    <scope>NUCLEOTIDE SEQUENCE [LARGE SCALE GENOMIC DNA]</scope>
    <source>
        <strain evidence="7">DAG 2021-001</strain>
        <tissue evidence="7">Whole body minus gut</tissue>
    </source>
</reference>
<proteinExistence type="inferred from homology"/>
<accession>A0AAN9WL87</accession>
<dbReference type="PROSITE" id="PS51762">
    <property type="entry name" value="GH16_2"/>
    <property type="match status" value="1"/>
</dbReference>
<comment type="caution">
    <text evidence="7">The sequence shown here is derived from an EMBL/GenBank/DDBJ whole genome shotgun (WGS) entry which is preliminary data.</text>
</comment>
<keyword evidence="2" id="KW-0399">Innate immunity</keyword>